<name>A0A9D4Z4T5_ADICA</name>
<dbReference type="EMBL" id="JABFUD020000023">
    <property type="protein sequence ID" value="KAI5061301.1"/>
    <property type="molecule type" value="Genomic_DNA"/>
</dbReference>
<accession>A0A9D4Z4T5</accession>
<evidence type="ECO:0000313" key="3">
    <source>
        <dbReference type="EMBL" id="KAI5061301.1"/>
    </source>
</evidence>
<keyword evidence="4" id="KW-1185">Reference proteome</keyword>
<dbReference type="Proteomes" id="UP000886520">
    <property type="component" value="Chromosome 23"/>
</dbReference>
<evidence type="ECO:0000313" key="4">
    <source>
        <dbReference type="Proteomes" id="UP000886520"/>
    </source>
</evidence>
<comment type="caution">
    <text evidence="2">The sequence shown here is derived from an EMBL/GenBank/DDBJ whole genome shotgun (WGS) entry which is preliminary data.</text>
</comment>
<evidence type="ECO:0000256" key="1">
    <source>
        <dbReference type="SAM" id="MobiDB-lite"/>
    </source>
</evidence>
<reference evidence="2" key="1">
    <citation type="submission" date="2021-01" db="EMBL/GenBank/DDBJ databases">
        <title>Adiantum capillus-veneris genome.</title>
        <authorList>
            <person name="Fang Y."/>
            <person name="Liao Q."/>
        </authorList>
    </citation>
    <scope>NUCLEOTIDE SEQUENCE</scope>
    <source>
        <strain evidence="2">H3</strain>
        <tissue evidence="2">Leaf</tissue>
    </source>
</reference>
<dbReference type="EMBL" id="JABFUD020000023">
    <property type="protein sequence ID" value="KAI5061299.1"/>
    <property type="molecule type" value="Genomic_DNA"/>
</dbReference>
<sequence>MEAGTNGDHHYGSSRSAMQGKVGIISHQRVERCSVKNWSRKTRQETGARGQNNGYISVGGMGTFSGTEA</sequence>
<dbReference type="AlphaFoldDB" id="A0A9D4Z4T5"/>
<organism evidence="2 4">
    <name type="scientific">Adiantum capillus-veneris</name>
    <name type="common">Maidenhair fern</name>
    <dbReference type="NCBI Taxonomy" id="13818"/>
    <lineage>
        <taxon>Eukaryota</taxon>
        <taxon>Viridiplantae</taxon>
        <taxon>Streptophyta</taxon>
        <taxon>Embryophyta</taxon>
        <taxon>Tracheophyta</taxon>
        <taxon>Polypodiopsida</taxon>
        <taxon>Polypodiidae</taxon>
        <taxon>Polypodiales</taxon>
        <taxon>Pteridineae</taxon>
        <taxon>Pteridaceae</taxon>
        <taxon>Vittarioideae</taxon>
        <taxon>Adiantum</taxon>
    </lineage>
</organism>
<evidence type="ECO:0000313" key="2">
    <source>
        <dbReference type="EMBL" id="KAI5061299.1"/>
    </source>
</evidence>
<protein>
    <submittedName>
        <fullName evidence="2">Uncharacterized protein</fullName>
    </submittedName>
</protein>
<feature type="region of interest" description="Disordered" evidence="1">
    <location>
        <begin position="39"/>
        <end position="69"/>
    </location>
</feature>
<feature type="region of interest" description="Disordered" evidence="1">
    <location>
        <begin position="1"/>
        <end position="20"/>
    </location>
</feature>
<proteinExistence type="predicted"/>
<gene>
    <name evidence="2" type="ORF">GOP47_0023804</name>
    <name evidence="3" type="ORF">GOP47_0023806</name>
</gene>